<sequence>MTLFRFALAAAAMAGFAMPAVAQQQTTPPSPANQAANVREQPVTDALNAGVQQHLETQAAITADQQAQYDLDRAAYRAAVKARAAVVGQDTARAMRQEDAYARAMIVWRIQTDECNRGILKSCKKPTPVPADYY</sequence>
<reference evidence="2 3" key="1">
    <citation type="submission" date="2019-07" db="EMBL/GenBank/DDBJ databases">
        <title>Sphingomonas solaris sp. nov., isolated from a solar panel from Boston, Massachusetts.</title>
        <authorList>
            <person name="Tanner K."/>
            <person name="Pascual J."/>
            <person name="Mancuso C."/>
            <person name="Pereto J."/>
            <person name="Khalil A."/>
            <person name="Vilanova C."/>
        </authorList>
    </citation>
    <scope>NUCLEOTIDE SEQUENCE [LARGE SCALE GENOMIC DNA]</scope>
    <source>
        <strain evidence="2 3">R4DWN</strain>
    </source>
</reference>
<evidence type="ECO:0000313" key="2">
    <source>
        <dbReference type="EMBL" id="TVV70024.1"/>
    </source>
</evidence>
<gene>
    <name evidence="2" type="ORF">FOY91_20095</name>
</gene>
<proteinExistence type="predicted"/>
<dbReference type="AlphaFoldDB" id="A0A558QSE2"/>
<feature type="signal peptide" evidence="1">
    <location>
        <begin position="1"/>
        <end position="22"/>
    </location>
</feature>
<name>A0A558QSE2_9SPHN</name>
<dbReference type="OrthoDB" id="7584037at2"/>
<comment type="caution">
    <text evidence="2">The sequence shown here is derived from an EMBL/GenBank/DDBJ whole genome shotgun (WGS) entry which is preliminary data.</text>
</comment>
<keyword evidence="3" id="KW-1185">Reference proteome</keyword>
<accession>A0A558QSE2</accession>
<evidence type="ECO:0000256" key="1">
    <source>
        <dbReference type="SAM" id="SignalP"/>
    </source>
</evidence>
<dbReference type="Proteomes" id="UP000318681">
    <property type="component" value="Unassembled WGS sequence"/>
</dbReference>
<organism evidence="2 3">
    <name type="scientific">Alterirhizorhabdus solaris</name>
    <dbReference type="NCBI Taxonomy" id="2529389"/>
    <lineage>
        <taxon>Bacteria</taxon>
        <taxon>Pseudomonadati</taxon>
        <taxon>Pseudomonadota</taxon>
        <taxon>Alphaproteobacteria</taxon>
        <taxon>Sphingomonadales</taxon>
        <taxon>Rhizorhabdaceae</taxon>
        <taxon>Alterirhizorhabdus</taxon>
    </lineage>
</organism>
<keyword evidence="1" id="KW-0732">Signal</keyword>
<protein>
    <submittedName>
        <fullName evidence="2">Uncharacterized protein</fullName>
    </submittedName>
</protein>
<dbReference type="EMBL" id="VNIM01000149">
    <property type="protein sequence ID" value="TVV70024.1"/>
    <property type="molecule type" value="Genomic_DNA"/>
</dbReference>
<dbReference type="RefSeq" id="WP_145155683.1">
    <property type="nucleotide sequence ID" value="NZ_VNIM01000149.1"/>
</dbReference>
<evidence type="ECO:0000313" key="3">
    <source>
        <dbReference type="Proteomes" id="UP000318681"/>
    </source>
</evidence>
<feature type="chain" id="PRO_5021806419" evidence="1">
    <location>
        <begin position="23"/>
        <end position="134"/>
    </location>
</feature>